<dbReference type="Proteomes" id="UP000194137">
    <property type="component" value="Chromosome"/>
</dbReference>
<name>A0A1W6ZSH4_9HYPH</name>
<dbReference type="AlphaFoldDB" id="A0A1W6ZSH4"/>
<accession>A0A1W6ZSH4</accession>
<protein>
    <submittedName>
        <fullName evidence="1">Uncharacterized protein</fullName>
    </submittedName>
</protein>
<gene>
    <name evidence="1" type="ORF">CAK95_13880</name>
</gene>
<evidence type="ECO:0000313" key="1">
    <source>
        <dbReference type="EMBL" id="ARQ00051.1"/>
    </source>
</evidence>
<dbReference type="KEGG" id="psin:CAK95_13880"/>
<evidence type="ECO:0000313" key="2">
    <source>
        <dbReference type="Proteomes" id="UP000194137"/>
    </source>
</evidence>
<dbReference type="RefSeq" id="WP_086088449.1">
    <property type="nucleotide sequence ID" value="NZ_CP021112.1"/>
</dbReference>
<sequence>MAGRTMEQELEALRRELSPVPVMEDDGGGPASVDDVYVDNDMRSEIERVVRELQTHLTDAVDDAEQAVSDHPVAAVAAAFLLGIAVGGLLMRIGTR</sequence>
<organism evidence="1 2">
    <name type="scientific">Pseudorhodoplanes sinuspersici</name>
    <dbReference type="NCBI Taxonomy" id="1235591"/>
    <lineage>
        <taxon>Bacteria</taxon>
        <taxon>Pseudomonadati</taxon>
        <taxon>Pseudomonadota</taxon>
        <taxon>Alphaproteobacteria</taxon>
        <taxon>Hyphomicrobiales</taxon>
        <taxon>Pseudorhodoplanes</taxon>
    </lineage>
</organism>
<dbReference type="STRING" id="1235591.CAK95_13880"/>
<proteinExistence type="predicted"/>
<keyword evidence="2" id="KW-1185">Reference proteome</keyword>
<reference evidence="1 2" key="1">
    <citation type="submission" date="2017-05" db="EMBL/GenBank/DDBJ databases">
        <title>Full genome sequence of Pseudorhodoplanes sinuspersici.</title>
        <authorList>
            <person name="Dastgheib S.M.M."/>
            <person name="Shavandi M."/>
            <person name="Tirandaz H."/>
        </authorList>
    </citation>
    <scope>NUCLEOTIDE SEQUENCE [LARGE SCALE GENOMIC DNA]</scope>
    <source>
        <strain evidence="1 2">RIPI110</strain>
    </source>
</reference>
<dbReference type="EMBL" id="CP021112">
    <property type="protein sequence ID" value="ARQ00051.1"/>
    <property type="molecule type" value="Genomic_DNA"/>
</dbReference>